<comment type="caution">
    <text evidence="2">The sequence shown here is derived from an EMBL/GenBank/DDBJ whole genome shotgun (WGS) entry which is preliminary data.</text>
</comment>
<dbReference type="Proteomes" id="UP000244948">
    <property type="component" value="Unassembled WGS sequence"/>
</dbReference>
<dbReference type="InterPro" id="IPR011646">
    <property type="entry name" value="KAP_P-loop"/>
</dbReference>
<dbReference type="SUPFAM" id="SSF52540">
    <property type="entry name" value="P-loop containing nucleoside triphosphate hydrolases"/>
    <property type="match status" value="1"/>
</dbReference>
<reference evidence="2 3" key="1">
    <citation type="journal article" date="2018" name="Genome Announc.">
        <title>Ignatzschineria cameli sp. nov., isolated from necrotic foot tissue of dromedaries (Camelus dromedarius) and associated maggots (Wohlfahrtia species) in Dubai.</title>
        <authorList>
            <person name="Tsang C.C."/>
            <person name="Tang J.Y."/>
            <person name="Fong J.Y."/>
            <person name="Kinne J."/>
            <person name="Lee H.H."/>
            <person name="Joseph M."/>
            <person name="Jose S."/>
            <person name="Schuster R.K."/>
            <person name="Tang Y."/>
            <person name="Sivakumar S."/>
            <person name="Chen J.H."/>
            <person name="Teng J.L."/>
            <person name="Lau S.K."/>
            <person name="Wernery U."/>
            <person name="Woo P.C."/>
        </authorList>
    </citation>
    <scope>NUCLEOTIDE SEQUENCE [LARGE SCALE GENOMIC DNA]</scope>
    <source>
        <strain evidence="2 3">KCTC 22643</strain>
    </source>
</reference>
<keyword evidence="3" id="KW-1185">Reference proteome</keyword>
<dbReference type="InterPro" id="IPR027417">
    <property type="entry name" value="P-loop_NTPase"/>
</dbReference>
<protein>
    <recommendedName>
        <fullName evidence="1">KAP NTPase domain-containing protein</fullName>
    </recommendedName>
</protein>
<dbReference type="AlphaFoldDB" id="A0A2U2AJR0"/>
<dbReference type="Pfam" id="PF07693">
    <property type="entry name" value="KAP_NTPase"/>
    <property type="match status" value="1"/>
</dbReference>
<name>A0A2U2AJR0_9GAMM</name>
<organism evidence="2 3">
    <name type="scientific">Ignatzschineria indica</name>
    <dbReference type="NCBI Taxonomy" id="472583"/>
    <lineage>
        <taxon>Bacteria</taxon>
        <taxon>Pseudomonadati</taxon>
        <taxon>Pseudomonadota</taxon>
        <taxon>Gammaproteobacteria</taxon>
        <taxon>Cardiobacteriales</taxon>
        <taxon>Ignatzschineriaceae</taxon>
        <taxon>Ignatzschineria</taxon>
    </lineage>
</organism>
<dbReference type="EMBL" id="QEWR01000003">
    <property type="protein sequence ID" value="PWD83075.1"/>
    <property type="molecule type" value="Genomic_DNA"/>
</dbReference>
<evidence type="ECO:0000259" key="1">
    <source>
        <dbReference type="Pfam" id="PF07693"/>
    </source>
</evidence>
<gene>
    <name evidence="2" type="ORF">DC082_06530</name>
</gene>
<feature type="domain" description="KAP NTPase" evidence="1">
    <location>
        <begin position="27"/>
        <end position="282"/>
    </location>
</feature>
<dbReference type="Gene3D" id="3.40.50.300">
    <property type="entry name" value="P-loop containing nucleotide triphosphate hydrolases"/>
    <property type="match status" value="1"/>
</dbReference>
<accession>A0A2U2AJR0</accession>
<evidence type="ECO:0000313" key="2">
    <source>
        <dbReference type="EMBL" id="PWD83075.1"/>
    </source>
</evidence>
<sequence>MGEVRIMYTVKDIKFENRDEYERLPKAKRILDIIKKNGSSPIFIDGAWGAGKTEFCYKLFHFLKESDQENASEDAPKLIVSYINSFAGDYQSNPFMLIVQAIYNSLITKEAPPSEVEKVQEKLAKGIHFAKKLVTAGFRGTSFKITPPLIGVEMEVSGKDIVNAAKESLEKSSDEEFKVAFFDELENFRLQSEQLLQFKQAINDAMGGRKIVLIIDELDRCRPDYALELLENVKHIFEIEDLFIIFSANKKQLEAMVHKRYGYGMDAEGYLEKFYKVSITLTSVVSVAELDKTHGFTGHLKVFYDAYTKCSGSVPRMNFTGIPFVKDLLGTLETRKLESIAENLHNYFILTGKSIDEYLDSHLSVIILGVYLFAVNPEILREIENNSGQDKLRDYINKLPVGDIAIAEINEFVDLDIKNMNATQDGFLYGRKASSVIVNVRNALI</sequence>
<proteinExistence type="predicted"/>
<evidence type="ECO:0000313" key="3">
    <source>
        <dbReference type="Proteomes" id="UP000244948"/>
    </source>
</evidence>